<dbReference type="EMBL" id="KI979323">
    <property type="protein sequence ID" value="EXK88149.1"/>
    <property type="molecule type" value="Genomic_DNA"/>
</dbReference>
<evidence type="ECO:0000256" key="1">
    <source>
        <dbReference type="SAM" id="Phobius"/>
    </source>
</evidence>
<name>X0CBD3_FUSOX</name>
<feature type="transmembrane region" description="Helical" evidence="1">
    <location>
        <begin position="32"/>
        <end position="53"/>
    </location>
</feature>
<dbReference type="Proteomes" id="UP000030663">
    <property type="component" value="Unassembled WGS sequence"/>
</dbReference>
<keyword evidence="1" id="KW-0812">Transmembrane</keyword>
<sequence>MLSTSEPWYCLIRATYLKSLTMPSSDGMEPSVVTLLIISLAIISMALACFVLFRFVSFRVELWAEVCLELLEREAQNSKRQGRLRHQYISVILVRGSTFLVGSNVVTI</sequence>
<organism evidence="2 3">
    <name type="scientific">Fusarium oxysporum f. sp. raphani 54005</name>
    <dbReference type="NCBI Taxonomy" id="1089458"/>
    <lineage>
        <taxon>Eukaryota</taxon>
        <taxon>Fungi</taxon>
        <taxon>Dikarya</taxon>
        <taxon>Ascomycota</taxon>
        <taxon>Pezizomycotina</taxon>
        <taxon>Sordariomycetes</taxon>
        <taxon>Hypocreomycetidae</taxon>
        <taxon>Hypocreales</taxon>
        <taxon>Nectriaceae</taxon>
        <taxon>Fusarium</taxon>
        <taxon>Fusarium oxysporum species complex</taxon>
    </lineage>
</organism>
<accession>X0CBD3</accession>
<keyword evidence="1" id="KW-1133">Transmembrane helix</keyword>
<evidence type="ECO:0000313" key="2">
    <source>
        <dbReference type="EMBL" id="EXK88149.1"/>
    </source>
</evidence>
<keyword evidence="3" id="KW-1185">Reference proteome</keyword>
<protein>
    <submittedName>
        <fullName evidence="2">Uncharacterized protein</fullName>
    </submittedName>
</protein>
<reference evidence="2 3" key="1">
    <citation type="submission" date="2011-11" db="EMBL/GenBank/DDBJ databases">
        <title>The Genome Sequence of Fusarium oxysporum PHW815.</title>
        <authorList>
            <consortium name="The Broad Institute Genome Sequencing Platform"/>
            <person name="Ma L.-J."/>
            <person name="Gale L.R."/>
            <person name="Schwartz D.C."/>
            <person name="Zhou S."/>
            <person name="Corby-Kistler H."/>
            <person name="Young S.K."/>
            <person name="Zeng Q."/>
            <person name="Gargeya S."/>
            <person name="Fitzgerald M."/>
            <person name="Haas B."/>
            <person name="Abouelleil A."/>
            <person name="Alvarado L."/>
            <person name="Arachchi H.M."/>
            <person name="Berlin A."/>
            <person name="Brown A."/>
            <person name="Chapman S.B."/>
            <person name="Chen Z."/>
            <person name="Dunbar C."/>
            <person name="Freedman E."/>
            <person name="Gearin G."/>
            <person name="Goldberg J."/>
            <person name="Griggs A."/>
            <person name="Gujja S."/>
            <person name="Heiman D."/>
            <person name="Howarth C."/>
            <person name="Larson L."/>
            <person name="Lui A."/>
            <person name="MacDonald P.J.P."/>
            <person name="Montmayeur A."/>
            <person name="Murphy C."/>
            <person name="Neiman D."/>
            <person name="Pearson M."/>
            <person name="Priest M."/>
            <person name="Roberts A."/>
            <person name="Saif S."/>
            <person name="Shea T."/>
            <person name="Shenoy N."/>
            <person name="Sisk P."/>
            <person name="Stolte C."/>
            <person name="Sykes S."/>
            <person name="Wortman J."/>
            <person name="Nusbaum C."/>
            <person name="Birren B."/>
        </authorList>
    </citation>
    <scope>NUCLEOTIDE SEQUENCE [LARGE SCALE GENOMIC DNA]</scope>
    <source>
        <strain evidence="2 3">54005</strain>
    </source>
</reference>
<dbReference type="HOGENOM" id="CLU_2197130_0_0_1"/>
<dbReference type="AlphaFoldDB" id="X0CBD3"/>
<proteinExistence type="predicted"/>
<evidence type="ECO:0000313" key="3">
    <source>
        <dbReference type="Proteomes" id="UP000030663"/>
    </source>
</evidence>
<gene>
    <name evidence="2" type="ORF">FOQG_08542</name>
</gene>
<keyword evidence="1" id="KW-0472">Membrane</keyword>